<keyword evidence="4" id="KW-0804">Transcription</keyword>
<gene>
    <name evidence="8" type="ORF">POM88_005642</name>
</gene>
<dbReference type="EMBL" id="JAUIZM010000002">
    <property type="protein sequence ID" value="KAK1395779.1"/>
    <property type="molecule type" value="Genomic_DNA"/>
</dbReference>
<comment type="subcellular location">
    <subcellularLocation>
        <location evidence="1">Nucleus</location>
    </subcellularLocation>
</comment>
<evidence type="ECO:0000256" key="4">
    <source>
        <dbReference type="ARBA" id="ARBA00023163"/>
    </source>
</evidence>
<name>A0AAD8N3Z2_9APIA</name>
<organism evidence="8 9">
    <name type="scientific">Heracleum sosnowskyi</name>
    <dbReference type="NCBI Taxonomy" id="360622"/>
    <lineage>
        <taxon>Eukaryota</taxon>
        <taxon>Viridiplantae</taxon>
        <taxon>Streptophyta</taxon>
        <taxon>Embryophyta</taxon>
        <taxon>Tracheophyta</taxon>
        <taxon>Spermatophyta</taxon>
        <taxon>Magnoliopsida</taxon>
        <taxon>eudicotyledons</taxon>
        <taxon>Gunneridae</taxon>
        <taxon>Pentapetalae</taxon>
        <taxon>asterids</taxon>
        <taxon>campanulids</taxon>
        <taxon>Apiales</taxon>
        <taxon>Apiaceae</taxon>
        <taxon>Apioideae</taxon>
        <taxon>apioid superclade</taxon>
        <taxon>Tordylieae</taxon>
        <taxon>Tordyliinae</taxon>
        <taxon>Heracleum</taxon>
    </lineage>
</organism>
<feature type="compositionally biased region" description="Basic and acidic residues" evidence="6">
    <location>
        <begin position="15"/>
        <end position="33"/>
    </location>
</feature>
<keyword evidence="2" id="KW-0805">Transcription regulation</keyword>
<evidence type="ECO:0000256" key="2">
    <source>
        <dbReference type="ARBA" id="ARBA00023015"/>
    </source>
</evidence>
<keyword evidence="5" id="KW-0539">Nucleus</keyword>
<accession>A0AAD8N3Z2</accession>
<dbReference type="GO" id="GO:0005634">
    <property type="term" value="C:nucleus"/>
    <property type="evidence" value="ECO:0007669"/>
    <property type="project" value="UniProtKB-SubCell"/>
</dbReference>
<dbReference type="Proteomes" id="UP001237642">
    <property type="component" value="Unassembled WGS sequence"/>
</dbReference>
<evidence type="ECO:0000313" key="9">
    <source>
        <dbReference type="Proteomes" id="UP001237642"/>
    </source>
</evidence>
<evidence type="ECO:0000259" key="7">
    <source>
        <dbReference type="PROSITE" id="PS50863"/>
    </source>
</evidence>
<comment type="caution">
    <text evidence="8">The sequence shown here is derived from an EMBL/GenBank/DDBJ whole genome shotgun (WGS) entry which is preliminary data.</text>
</comment>
<dbReference type="SUPFAM" id="SSF101936">
    <property type="entry name" value="DNA-binding pseudobarrel domain"/>
    <property type="match status" value="1"/>
</dbReference>
<evidence type="ECO:0000256" key="6">
    <source>
        <dbReference type="SAM" id="MobiDB-lite"/>
    </source>
</evidence>
<dbReference type="AlphaFoldDB" id="A0AAD8N3Z2"/>
<keyword evidence="3" id="KW-0238">DNA-binding</keyword>
<evidence type="ECO:0000313" key="8">
    <source>
        <dbReference type="EMBL" id="KAK1395779.1"/>
    </source>
</evidence>
<evidence type="ECO:0000256" key="3">
    <source>
        <dbReference type="ARBA" id="ARBA00023125"/>
    </source>
</evidence>
<dbReference type="Gene3D" id="2.40.330.10">
    <property type="entry name" value="DNA-binding pseudobarrel domain"/>
    <property type="match status" value="1"/>
</dbReference>
<reference evidence="8" key="1">
    <citation type="submission" date="2023-02" db="EMBL/GenBank/DDBJ databases">
        <title>Genome of toxic invasive species Heracleum sosnowskyi carries increased number of genes despite the absence of recent whole-genome duplications.</title>
        <authorList>
            <person name="Schelkunov M."/>
            <person name="Shtratnikova V."/>
            <person name="Makarenko M."/>
            <person name="Klepikova A."/>
            <person name="Omelchenko D."/>
            <person name="Novikova G."/>
            <person name="Obukhova E."/>
            <person name="Bogdanov V."/>
            <person name="Penin A."/>
            <person name="Logacheva M."/>
        </authorList>
    </citation>
    <scope>NUCLEOTIDE SEQUENCE</scope>
    <source>
        <strain evidence="8">Hsosn_3</strain>
        <tissue evidence="8">Leaf</tissue>
    </source>
</reference>
<feature type="region of interest" description="Disordered" evidence="6">
    <location>
        <begin position="1"/>
        <end position="54"/>
    </location>
</feature>
<reference evidence="8" key="2">
    <citation type="submission" date="2023-05" db="EMBL/GenBank/DDBJ databases">
        <authorList>
            <person name="Schelkunov M.I."/>
        </authorList>
    </citation>
    <scope>NUCLEOTIDE SEQUENCE</scope>
    <source>
        <strain evidence="8">Hsosn_3</strain>
        <tissue evidence="8">Leaf</tissue>
    </source>
</reference>
<dbReference type="PANTHER" id="PTHR31391:SF116">
    <property type="entry name" value="B3 DOMAIN-CONTAINING PROTEIN OS06G0194400-LIKE"/>
    <property type="match status" value="1"/>
</dbReference>
<dbReference type="GO" id="GO:0003677">
    <property type="term" value="F:DNA binding"/>
    <property type="evidence" value="ECO:0007669"/>
    <property type="project" value="UniProtKB-KW"/>
</dbReference>
<dbReference type="PANTHER" id="PTHR31391">
    <property type="entry name" value="B3 DOMAIN-CONTAINING PROTEIN OS11G0197600-RELATED"/>
    <property type="match status" value="1"/>
</dbReference>
<dbReference type="InterPro" id="IPR003340">
    <property type="entry name" value="B3_DNA-bd"/>
</dbReference>
<dbReference type="Pfam" id="PF02362">
    <property type="entry name" value="B3"/>
    <property type="match status" value="1"/>
</dbReference>
<keyword evidence="9" id="KW-1185">Reference proteome</keyword>
<dbReference type="InterPro" id="IPR044837">
    <property type="entry name" value="REM16-like"/>
</dbReference>
<protein>
    <submittedName>
        <fullName evidence="8">B3 domain-containing protein</fullName>
    </submittedName>
</protein>
<proteinExistence type="predicted"/>
<dbReference type="CDD" id="cd10017">
    <property type="entry name" value="B3_DNA"/>
    <property type="match status" value="1"/>
</dbReference>
<dbReference type="InterPro" id="IPR015300">
    <property type="entry name" value="DNA-bd_pseudobarrel_sf"/>
</dbReference>
<dbReference type="PROSITE" id="PS50863">
    <property type="entry name" value="B3"/>
    <property type="match status" value="1"/>
</dbReference>
<dbReference type="SMART" id="SM01019">
    <property type="entry name" value="B3"/>
    <property type="match status" value="1"/>
</dbReference>
<evidence type="ECO:0000256" key="5">
    <source>
        <dbReference type="ARBA" id="ARBA00023242"/>
    </source>
</evidence>
<evidence type="ECO:0000256" key="1">
    <source>
        <dbReference type="ARBA" id="ARBA00004123"/>
    </source>
</evidence>
<sequence length="281" mass="32128">MVMSIAKNGSASAYEELRRKRMEENRKRMEELQLPRLSLALNPSPKPPKPSPMKRIKRTEVVEVRRSGRVAKLPAPVYREIVTYERPDLPKRPYSYKRKDLANRVYASDEARAAATYKAEELEISLGADYPTFVKPMLQSHVTGGFWLGLPNHWCRKYLPRRDDTVTLIDEEGEEYPTVYLWNKNGLSGGWRGFSLAHELVDGDALVFQLIRPTTFKVYITRANGYEKGDTVEALEAYFDQPKPFSKLKTSSGSEPFQFSPFSKDLLNLTTKEGLVGVVKF</sequence>
<feature type="domain" description="TF-B3" evidence="7">
    <location>
        <begin position="133"/>
        <end position="224"/>
    </location>
</feature>